<dbReference type="EMBL" id="SKBQ01000007">
    <property type="protein sequence ID" value="TPX08283.1"/>
    <property type="molecule type" value="Genomic_DNA"/>
</dbReference>
<keyword evidence="5" id="KW-0687">Ribonucleoprotein</keyword>
<dbReference type="InParanoid" id="A0A507ANP0"/>
<evidence type="ECO:0000313" key="11">
    <source>
        <dbReference type="Proteomes" id="UP000319257"/>
    </source>
</evidence>
<dbReference type="GO" id="GO:0030515">
    <property type="term" value="F:snoRNA binding"/>
    <property type="evidence" value="ECO:0007669"/>
    <property type="project" value="InterPro"/>
</dbReference>
<dbReference type="Proteomes" id="UP000319257">
    <property type="component" value="Unassembled WGS sequence"/>
</dbReference>
<evidence type="ECO:0000256" key="4">
    <source>
        <dbReference type="ARBA" id="ARBA00022552"/>
    </source>
</evidence>
<reference evidence="9 11" key="1">
    <citation type="submission" date="2019-06" db="EMBL/GenBank/DDBJ databases">
        <title>Draft genome sequence of the filamentous fungus Phialemoniopsis curvata isolated from diesel fuel.</title>
        <authorList>
            <person name="Varaljay V.A."/>
            <person name="Lyon W.J."/>
            <person name="Crouch A.L."/>
            <person name="Drake C.E."/>
            <person name="Hollomon J.M."/>
            <person name="Nadeau L.J."/>
            <person name="Nunn H.S."/>
            <person name="Stevenson B.S."/>
            <person name="Bojanowski C.L."/>
            <person name="Crookes-Goodson W.J."/>
        </authorList>
    </citation>
    <scope>NUCLEOTIDE SEQUENCE [LARGE SCALE GENOMIC DNA]</scope>
    <source>
        <strain evidence="9 11">D216</strain>
    </source>
</reference>
<dbReference type="Pfam" id="PF04135">
    <property type="entry name" value="Nop10p"/>
    <property type="match status" value="1"/>
</dbReference>
<keyword evidence="11" id="KW-1185">Reference proteome</keyword>
<dbReference type="GO" id="GO:0031120">
    <property type="term" value="P:snRNA pseudouridine synthesis"/>
    <property type="evidence" value="ECO:0007669"/>
    <property type="project" value="TreeGrafter"/>
</dbReference>
<dbReference type="STRING" id="1093900.A0A507ANP0"/>
<gene>
    <name evidence="9" type="ORF">E0L32_001821</name>
    <name evidence="10" type="ORF">E0L32_001858</name>
</gene>
<evidence type="ECO:0000256" key="3">
    <source>
        <dbReference type="ARBA" id="ARBA00022517"/>
    </source>
</evidence>
<dbReference type="SUPFAM" id="SSF144210">
    <property type="entry name" value="Nop10-like SnoRNP"/>
    <property type="match status" value="1"/>
</dbReference>
<dbReference type="GO" id="GO:0031118">
    <property type="term" value="P:rRNA pseudouridine synthesis"/>
    <property type="evidence" value="ECO:0007669"/>
    <property type="project" value="TreeGrafter"/>
</dbReference>
<sequence length="85" mass="9729">MHLMINLDESGKRTYTLKKTLEGKVTKSAHPARFSPDDKWSRHRVTLKKRFGLLLTEKSWWTFPTLKTVARADICGAEDLKALGT</sequence>
<dbReference type="OrthoDB" id="13807at2759"/>
<dbReference type="AlphaFoldDB" id="A0A507ANP0"/>
<evidence type="ECO:0000313" key="9">
    <source>
        <dbReference type="EMBL" id="TPX08246.1"/>
    </source>
</evidence>
<dbReference type="EMBL" id="SKBQ01000007">
    <property type="protein sequence ID" value="TPX08246.1"/>
    <property type="molecule type" value="Genomic_DNA"/>
</dbReference>
<evidence type="ECO:0000256" key="7">
    <source>
        <dbReference type="ARBA" id="ARBA00031779"/>
    </source>
</evidence>
<dbReference type="GO" id="GO:0031429">
    <property type="term" value="C:box H/ACA snoRNP complex"/>
    <property type="evidence" value="ECO:0007669"/>
    <property type="project" value="TreeGrafter"/>
</dbReference>
<dbReference type="PANTHER" id="PTHR13305">
    <property type="entry name" value="RIBOSOME BIOGENESIS PROTEIN NOP10"/>
    <property type="match status" value="1"/>
</dbReference>
<dbReference type="GO" id="GO:1904874">
    <property type="term" value="P:positive regulation of telomerase RNA localization to Cajal body"/>
    <property type="evidence" value="ECO:0007669"/>
    <property type="project" value="TreeGrafter"/>
</dbReference>
<name>A0A507ANP0_9PEZI</name>
<protein>
    <recommendedName>
        <fullName evidence="2">H/ACA ribonucleoprotein complex subunit NOP10</fullName>
    </recommendedName>
    <alternativeName>
        <fullName evidence="6">Nucleolar protein 10</fullName>
    </alternativeName>
    <alternativeName>
        <fullName evidence="7">Nucleolar protein family A member 3</fullName>
    </alternativeName>
    <alternativeName>
        <fullName evidence="8">snoRNP protein NOP10</fullName>
    </alternativeName>
</protein>
<evidence type="ECO:0000256" key="2">
    <source>
        <dbReference type="ARBA" id="ARBA00021838"/>
    </source>
</evidence>
<dbReference type="InterPro" id="IPR007264">
    <property type="entry name" value="H/ACA_rnp_Nop10"/>
</dbReference>
<dbReference type="GO" id="GO:0070034">
    <property type="term" value="F:telomerase RNA binding"/>
    <property type="evidence" value="ECO:0007669"/>
    <property type="project" value="TreeGrafter"/>
</dbReference>
<dbReference type="GeneID" id="41969268"/>
<comment type="caution">
    <text evidence="9">The sequence shown here is derived from an EMBL/GenBank/DDBJ whole genome shotgun (WGS) entry which is preliminary data.</text>
</comment>
<evidence type="ECO:0000256" key="6">
    <source>
        <dbReference type="ARBA" id="ARBA00030185"/>
    </source>
</evidence>
<evidence type="ECO:0000256" key="5">
    <source>
        <dbReference type="ARBA" id="ARBA00023274"/>
    </source>
</evidence>
<organism evidence="9 11">
    <name type="scientific">Thyridium curvatum</name>
    <dbReference type="NCBI Taxonomy" id="1093900"/>
    <lineage>
        <taxon>Eukaryota</taxon>
        <taxon>Fungi</taxon>
        <taxon>Dikarya</taxon>
        <taxon>Ascomycota</taxon>
        <taxon>Pezizomycotina</taxon>
        <taxon>Sordariomycetes</taxon>
        <taxon>Sordariomycetidae</taxon>
        <taxon>Thyridiales</taxon>
        <taxon>Thyridiaceae</taxon>
        <taxon>Thyridium</taxon>
    </lineage>
</organism>
<evidence type="ECO:0000256" key="8">
    <source>
        <dbReference type="ARBA" id="ARBA00032266"/>
    </source>
</evidence>
<keyword evidence="4" id="KW-0698">rRNA processing</keyword>
<dbReference type="RefSeq" id="XP_030989957.1">
    <property type="nucleotide sequence ID" value="XM_031135942.1"/>
</dbReference>
<proteinExistence type="inferred from homology"/>
<dbReference type="Gene3D" id="2.20.28.40">
    <property type="entry name" value="H/ACA ribonucleoprotein complex, subunit Nop10"/>
    <property type="match status" value="1"/>
</dbReference>
<evidence type="ECO:0000256" key="1">
    <source>
        <dbReference type="ARBA" id="ARBA00009462"/>
    </source>
</evidence>
<dbReference type="InterPro" id="IPR036756">
    <property type="entry name" value="H/ACA_rnp_Nop10_sf"/>
</dbReference>
<keyword evidence="3" id="KW-0690">Ribosome biogenesis</keyword>
<accession>A0A507ANP0</accession>
<dbReference type="PANTHER" id="PTHR13305:SF0">
    <property type="entry name" value="H_ACA RIBONUCLEOPROTEIN COMPLEX SUBUNIT 3"/>
    <property type="match status" value="1"/>
</dbReference>
<evidence type="ECO:0000313" key="10">
    <source>
        <dbReference type="EMBL" id="TPX08283.1"/>
    </source>
</evidence>
<dbReference type="FunCoup" id="A0A507ANP0">
    <property type="interactions" value="1206"/>
</dbReference>
<comment type="similarity">
    <text evidence="1">Belongs to the NOP10 family.</text>
</comment>